<dbReference type="InterPro" id="IPR003661">
    <property type="entry name" value="HisK_dim/P_dom"/>
</dbReference>
<dbReference type="GO" id="GO:0000155">
    <property type="term" value="F:phosphorelay sensor kinase activity"/>
    <property type="evidence" value="ECO:0007669"/>
    <property type="project" value="InterPro"/>
</dbReference>
<keyword evidence="4" id="KW-0472">Membrane</keyword>
<dbReference type="HOGENOM" id="CLU_000445_114_39_6"/>
<evidence type="ECO:0000259" key="5">
    <source>
        <dbReference type="PROSITE" id="PS50109"/>
    </source>
</evidence>
<dbReference type="PANTHER" id="PTHR43065">
    <property type="entry name" value="SENSOR HISTIDINE KINASE"/>
    <property type="match status" value="1"/>
</dbReference>
<comment type="catalytic activity">
    <reaction evidence="1">
        <text>ATP + protein L-histidine = ADP + protein N-phospho-L-histidine.</text>
        <dbReference type="EC" id="2.7.13.3"/>
    </reaction>
</comment>
<dbReference type="Pfam" id="PF02518">
    <property type="entry name" value="HATPase_c"/>
    <property type="match status" value="1"/>
</dbReference>
<dbReference type="PRINTS" id="PR00344">
    <property type="entry name" value="BCTRLSENSOR"/>
</dbReference>
<gene>
    <name evidence="6" type="primary">pilS</name>
    <name evidence="6" type="ORF">OLEAN_C05960</name>
</gene>
<dbReference type="Pfam" id="PF25323">
    <property type="entry name" value="6TM_PilS"/>
    <property type="match status" value="1"/>
</dbReference>
<dbReference type="InterPro" id="IPR004358">
    <property type="entry name" value="Sig_transdc_His_kin-like_C"/>
</dbReference>
<evidence type="ECO:0000256" key="2">
    <source>
        <dbReference type="ARBA" id="ARBA00012438"/>
    </source>
</evidence>
<proteinExistence type="predicted"/>
<dbReference type="Gene3D" id="3.30.565.10">
    <property type="entry name" value="Histidine kinase-like ATPase, C-terminal domain"/>
    <property type="match status" value="1"/>
</dbReference>
<feature type="transmembrane region" description="Helical" evidence="4">
    <location>
        <begin position="21"/>
        <end position="44"/>
    </location>
</feature>
<evidence type="ECO:0000313" key="7">
    <source>
        <dbReference type="Proteomes" id="UP000032749"/>
    </source>
</evidence>
<dbReference type="EC" id="2.7.13.3" evidence="2"/>
<dbReference type="AlphaFoldDB" id="R4YK80"/>
<dbReference type="KEGG" id="oai:OLEAN_C05960"/>
<keyword evidence="4" id="KW-1133">Transmembrane helix</keyword>
<dbReference type="InterPro" id="IPR036097">
    <property type="entry name" value="HisK_dim/P_sf"/>
</dbReference>
<feature type="domain" description="Histidine kinase" evidence="5">
    <location>
        <begin position="304"/>
        <end position="518"/>
    </location>
</feature>
<evidence type="ECO:0000256" key="1">
    <source>
        <dbReference type="ARBA" id="ARBA00000085"/>
    </source>
</evidence>
<accession>R4YK80</accession>
<keyword evidence="3" id="KW-0597">Phosphoprotein</keyword>
<dbReference type="SMART" id="SM00387">
    <property type="entry name" value="HATPase_c"/>
    <property type="match status" value="1"/>
</dbReference>
<evidence type="ECO:0000313" key="6">
    <source>
        <dbReference type="EMBL" id="CCK74772.1"/>
    </source>
</evidence>
<keyword evidence="4" id="KW-0812">Transmembrane</keyword>
<dbReference type="Proteomes" id="UP000032749">
    <property type="component" value="Chromosome"/>
</dbReference>
<dbReference type="InterPro" id="IPR003594">
    <property type="entry name" value="HATPase_dom"/>
</dbReference>
<protein>
    <recommendedName>
        <fullName evidence="2">histidine kinase</fullName>
        <ecNumber evidence="2">2.7.13.3</ecNumber>
    </recommendedName>
</protein>
<dbReference type="PANTHER" id="PTHR43065:SF52">
    <property type="entry name" value="SENSOR PROTEIN KINASE PILS"/>
    <property type="match status" value="1"/>
</dbReference>
<reference evidence="6 7" key="1">
    <citation type="journal article" date="2013" name="Nat. Commun.">
        <title>Genome sequence and functional genomic analysis of the oil-degrading bacterium Oleispira antarctica.</title>
        <authorList>
            <person name="Kube M."/>
            <person name="Chernikova T.N."/>
            <person name="Al-Ramahi Y."/>
            <person name="Beloqui A."/>
            <person name="Lopez-Cortez N."/>
            <person name="Guazzaroni M.E."/>
            <person name="Heipieper H.J."/>
            <person name="Klages S."/>
            <person name="Kotsyurbenko O.R."/>
            <person name="Langer I."/>
            <person name="Nechitaylo T.Y."/>
            <person name="Lunsdorf H."/>
            <person name="Fernandez M."/>
            <person name="Juarez S."/>
            <person name="Ciordia S."/>
            <person name="Singer A."/>
            <person name="Kagan O."/>
            <person name="Egorova O."/>
            <person name="Petit P.A."/>
            <person name="Stogios P."/>
            <person name="Kim Y."/>
            <person name="Tchigvintsev A."/>
            <person name="Flick R."/>
            <person name="Denaro R."/>
            <person name="Genovese M."/>
            <person name="Albar J.P."/>
            <person name="Reva O.N."/>
            <person name="Martinez-Gomariz M."/>
            <person name="Tran H."/>
            <person name="Ferrer M."/>
            <person name="Savchenko A."/>
            <person name="Yakunin A.F."/>
            <person name="Yakimov M.M."/>
            <person name="Golyshina O.V."/>
            <person name="Reinhardt R."/>
            <person name="Golyshin P.N."/>
        </authorList>
    </citation>
    <scope>NUCLEOTIDE SEQUENCE [LARGE SCALE GENOMIC DNA]</scope>
</reference>
<dbReference type="STRING" id="698738.OLEAN_C05960"/>
<dbReference type="SMART" id="SM00388">
    <property type="entry name" value="HisKA"/>
    <property type="match status" value="1"/>
</dbReference>
<dbReference type="OrthoDB" id="9776727at2"/>
<sequence length="518" mass="58365">MWLKPADVLVQGQRLLRYYSFYTLLLSLMLIVLDSLDTGNVIVAHTNPRSFLFANTAYVFWSALMLVFSSSRLSTHPQYAVTFFFGDITLLIIMMQASGGLESGFSNLILIPIFISNLLVTRSLGYSVAAWTTLAVIYTQHFLPWQFDEKEVFSSGMYGFFCFTLAFLTQNLSNKLNSTLDLTHRQAENISRLRKINKNVLLALPDAIIACDKDNKILLSNDTAQHWFDCSDGQPLPPELMNFINHSDCANIRFEHNDYQLIMNKSPLANSIEGDYVLVLEDSIHIAAEAQQIKLASLGRLTASIAHEIRNPLSALRHAAQLLAEAPDLSQGDIKLTHIIEQHCMRINRTVEDILQISRRSNATVEVIKLKPWLEHFKDSFHQAHEEKFSLSITCSADHLVKFDPDQLQQVLHNICGNGLRYALLKFPDDAQLRITAKQHIDGSVRLYLMDNGPGISEDNQKKLFEPFFTTEHTGTGLGLYLCREICEANKASIKHIASGHLAEDLGTCFSLNFAKVT</sequence>
<feature type="transmembrane region" description="Helical" evidence="4">
    <location>
        <begin position="152"/>
        <end position="169"/>
    </location>
</feature>
<feature type="transmembrane region" description="Helical" evidence="4">
    <location>
        <begin position="104"/>
        <end position="121"/>
    </location>
</feature>
<keyword evidence="7" id="KW-1185">Reference proteome</keyword>
<feature type="transmembrane region" description="Helical" evidence="4">
    <location>
        <begin position="50"/>
        <end position="68"/>
    </location>
</feature>
<organism evidence="6 7">
    <name type="scientific">Oleispira antarctica RB-8</name>
    <dbReference type="NCBI Taxonomy" id="698738"/>
    <lineage>
        <taxon>Bacteria</taxon>
        <taxon>Pseudomonadati</taxon>
        <taxon>Pseudomonadota</taxon>
        <taxon>Gammaproteobacteria</taxon>
        <taxon>Oceanospirillales</taxon>
        <taxon>Oceanospirillaceae</taxon>
        <taxon>Oleispira</taxon>
    </lineage>
</organism>
<dbReference type="SUPFAM" id="SSF47384">
    <property type="entry name" value="Homodimeric domain of signal transducing histidine kinase"/>
    <property type="match status" value="1"/>
</dbReference>
<dbReference type="InterPro" id="IPR005467">
    <property type="entry name" value="His_kinase_dom"/>
</dbReference>
<evidence type="ECO:0000256" key="3">
    <source>
        <dbReference type="ARBA" id="ARBA00022553"/>
    </source>
</evidence>
<dbReference type="InterPro" id="IPR036890">
    <property type="entry name" value="HATPase_C_sf"/>
</dbReference>
<dbReference type="PROSITE" id="PS50109">
    <property type="entry name" value="HIS_KIN"/>
    <property type="match status" value="1"/>
</dbReference>
<dbReference type="Gene3D" id="1.10.287.130">
    <property type="match status" value="1"/>
</dbReference>
<feature type="transmembrane region" description="Helical" evidence="4">
    <location>
        <begin position="80"/>
        <end position="98"/>
    </location>
</feature>
<evidence type="ECO:0000256" key="4">
    <source>
        <dbReference type="SAM" id="Phobius"/>
    </source>
</evidence>
<dbReference type="Pfam" id="PF00512">
    <property type="entry name" value="HisKA"/>
    <property type="match status" value="1"/>
</dbReference>
<dbReference type="EMBL" id="FO203512">
    <property type="protein sequence ID" value="CCK74772.1"/>
    <property type="molecule type" value="Genomic_DNA"/>
</dbReference>
<dbReference type="SUPFAM" id="SSF55874">
    <property type="entry name" value="ATPase domain of HSP90 chaperone/DNA topoisomerase II/histidine kinase"/>
    <property type="match status" value="1"/>
</dbReference>
<name>R4YK80_OLEAN</name>
<dbReference type="CDD" id="cd00082">
    <property type="entry name" value="HisKA"/>
    <property type="match status" value="1"/>
</dbReference>